<proteinExistence type="predicted"/>
<sequence length="119" mass="12842">MTDPKNETLAALGELELAVREAKRAVAREGFDLSHRGHASRIDLANRLSTSLSRRFAEALHAVNGMAIGHDLVDPDYADIVASVIADACADEYEPAVERQRSLAAAEARETAFGRRLAA</sequence>
<reference evidence="1 2" key="1">
    <citation type="submission" date="2019-09" db="EMBL/GenBank/DDBJ databases">
        <title>YIM 132180 draft genome.</title>
        <authorList>
            <person name="Zhang K."/>
        </authorList>
    </citation>
    <scope>NUCLEOTIDE SEQUENCE [LARGE SCALE GENOMIC DNA]</scope>
    <source>
        <strain evidence="1 2">YIM 132180</strain>
    </source>
</reference>
<dbReference type="Proteomes" id="UP000432089">
    <property type="component" value="Unassembled WGS sequence"/>
</dbReference>
<dbReference type="RefSeq" id="WP_150969463.1">
    <property type="nucleotide sequence ID" value="NZ_VZDO01000005.1"/>
</dbReference>
<name>A0A7V7U0I5_9HYPH</name>
<gene>
    <name evidence="1" type="ORF">F6X38_09500</name>
</gene>
<protein>
    <submittedName>
        <fullName evidence="1">Uncharacterized protein</fullName>
    </submittedName>
</protein>
<comment type="caution">
    <text evidence="1">The sequence shown here is derived from an EMBL/GenBank/DDBJ whole genome shotgun (WGS) entry which is preliminary data.</text>
</comment>
<dbReference type="AlphaFoldDB" id="A0A7V7U0I5"/>
<accession>A0A7V7U0I5</accession>
<keyword evidence="2" id="KW-1185">Reference proteome</keyword>
<dbReference type="EMBL" id="VZDO01000005">
    <property type="protein sequence ID" value="KAB0680391.1"/>
    <property type="molecule type" value="Genomic_DNA"/>
</dbReference>
<evidence type="ECO:0000313" key="1">
    <source>
        <dbReference type="EMBL" id="KAB0680391.1"/>
    </source>
</evidence>
<organism evidence="1 2">
    <name type="scientific">Plantimonas leprariae</name>
    <dbReference type="NCBI Taxonomy" id="2615207"/>
    <lineage>
        <taxon>Bacteria</taxon>
        <taxon>Pseudomonadati</taxon>
        <taxon>Pseudomonadota</taxon>
        <taxon>Alphaproteobacteria</taxon>
        <taxon>Hyphomicrobiales</taxon>
        <taxon>Aurantimonadaceae</taxon>
        <taxon>Plantimonas</taxon>
    </lineage>
</organism>
<evidence type="ECO:0000313" key="2">
    <source>
        <dbReference type="Proteomes" id="UP000432089"/>
    </source>
</evidence>